<evidence type="ECO:0000313" key="2">
    <source>
        <dbReference type="Proteomes" id="UP000503318"/>
    </source>
</evidence>
<organism evidence="1 2">
    <name type="scientific">Staphylococcus phage Twort (strain DSM 17442 / HER 48)</name>
    <name type="common">Bacteriophage Twort</name>
    <dbReference type="NCBI Taxonomy" id="2908167"/>
    <lineage>
        <taxon>Viruses</taxon>
        <taxon>Duplodnaviria</taxon>
        <taxon>Heunggongvirae</taxon>
        <taxon>Uroviricota</taxon>
        <taxon>Caudoviricetes</taxon>
        <taxon>Herelleviridae</taxon>
        <taxon>Twortvirinae</taxon>
        <taxon>Twortvirus</taxon>
        <taxon>Twortvirus twort</taxon>
    </lineage>
</organism>
<gene>
    <name evidence="1" type="ORF">TwortDSMZ_022</name>
</gene>
<dbReference type="OrthoDB" id="14251at10239"/>
<protein>
    <submittedName>
        <fullName evidence="1">Uncharacterized protein</fullName>
    </submittedName>
</protein>
<evidence type="ECO:0000313" key="1">
    <source>
        <dbReference type="EMBL" id="QIW89031.1"/>
    </source>
</evidence>
<proteinExistence type="predicted"/>
<organismHost>
    <name type="scientific">Twortvirus twort</name>
    <dbReference type="NCBI Taxonomy" id="55510"/>
</organismHost>
<reference evidence="1 2" key="1">
    <citation type="submission" date="2020-03" db="EMBL/GenBank/DDBJ databases">
        <title>Variable regions in the genome of staphylococcal bacteriophage Twort.</title>
        <authorList>
            <person name="Glowacka-Rutkowska A."/>
            <person name="Gawor J."/>
            <person name="Lobocka M."/>
        </authorList>
    </citation>
    <scope>NUCLEOTIDE SEQUENCE [LARGE SCALE GENOMIC DNA]</scope>
</reference>
<dbReference type="EMBL" id="MT151386">
    <property type="protein sequence ID" value="QIW89031.1"/>
    <property type="molecule type" value="Genomic_DNA"/>
</dbReference>
<sequence length="200" mass="23750">MNINYIDLVLENCDVIRLAPKDIDYLYIEGITETFTSQPSSEGNFYTDKTKHCSHLGLLINNPKELTFDSLDGEITVYERVENFHDITAIDIIYEDKTHEYIYVDWNDYNDNYNLNQKTDYYYNILEVTIGKENAKEFLEEPRKETDNETTMNIQPTLQEKKAKAFDEIVYNCYYQLKSYNELDRIECNTLLEIIEESFE</sequence>
<dbReference type="RefSeq" id="YP_238669.1">
    <property type="nucleotide sequence ID" value="NC_007021.1"/>
</dbReference>
<dbReference type="Proteomes" id="UP000503318">
    <property type="component" value="Segment"/>
</dbReference>
<dbReference type="KEGG" id="vg:5130433"/>
<name>A0A6H0X532_BPTWO</name>
<accession>A0A6H0X532</accession>